<organism evidence="1 2">
    <name type="scientific">Austropuccinia psidii MF-1</name>
    <dbReference type="NCBI Taxonomy" id="1389203"/>
    <lineage>
        <taxon>Eukaryota</taxon>
        <taxon>Fungi</taxon>
        <taxon>Dikarya</taxon>
        <taxon>Basidiomycota</taxon>
        <taxon>Pucciniomycotina</taxon>
        <taxon>Pucciniomycetes</taxon>
        <taxon>Pucciniales</taxon>
        <taxon>Sphaerophragmiaceae</taxon>
        <taxon>Austropuccinia</taxon>
    </lineage>
</organism>
<sequence>MLRWHAYRDDLEIAQRGAFDIAISIAQQLCNSNVQPLSISIMSPKQTCIMVTNLNCFVFRCCALYALCRVSPASAPQQQLTLVMLANKHTGNACLLSDPSDHAARGIPNQDTIVKTPLWSTMMKAFLSRNGFRAPKQADGNDYRQLALSPQVLIFPPPS</sequence>
<reference evidence="1" key="1">
    <citation type="submission" date="2021-03" db="EMBL/GenBank/DDBJ databases">
        <title>Draft genome sequence of rust myrtle Austropuccinia psidii MF-1, a brazilian biotype.</title>
        <authorList>
            <person name="Quecine M.C."/>
            <person name="Pachon D.M.R."/>
            <person name="Bonatelli M.L."/>
            <person name="Correr F.H."/>
            <person name="Franceschini L.M."/>
            <person name="Leite T.F."/>
            <person name="Margarido G.R.A."/>
            <person name="Almeida C.A."/>
            <person name="Ferrarezi J.A."/>
            <person name="Labate C.A."/>
        </authorList>
    </citation>
    <scope>NUCLEOTIDE SEQUENCE</scope>
    <source>
        <strain evidence="1">MF-1</strain>
    </source>
</reference>
<proteinExistence type="predicted"/>
<gene>
    <name evidence="1" type="ORF">O181_094551</name>
</gene>
<comment type="caution">
    <text evidence="1">The sequence shown here is derived from an EMBL/GenBank/DDBJ whole genome shotgun (WGS) entry which is preliminary data.</text>
</comment>
<dbReference type="EMBL" id="AVOT02061651">
    <property type="protein sequence ID" value="MBW0554836.1"/>
    <property type="molecule type" value="Genomic_DNA"/>
</dbReference>
<evidence type="ECO:0000313" key="2">
    <source>
        <dbReference type="Proteomes" id="UP000765509"/>
    </source>
</evidence>
<accession>A0A9Q3J3Q0</accession>
<dbReference type="AlphaFoldDB" id="A0A9Q3J3Q0"/>
<evidence type="ECO:0000313" key="1">
    <source>
        <dbReference type="EMBL" id="MBW0554836.1"/>
    </source>
</evidence>
<dbReference type="Proteomes" id="UP000765509">
    <property type="component" value="Unassembled WGS sequence"/>
</dbReference>
<name>A0A9Q3J3Q0_9BASI</name>
<protein>
    <submittedName>
        <fullName evidence="1">Uncharacterized protein</fullName>
    </submittedName>
</protein>
<keyword evidence="2" id="KW-1185">Reference proteome</keyword>